<gene>
    <name evidence="1" type="ORF">OR37_02536</name>
</gene>
<dbReference type="RefSeq" id="WP_004620313.1">
    <property type="nucleotide sequence ID" value="NZ_APMP01000015.1"/>
</dbReference>
<reference evidence="1 2" key="1">
    <citation type="journal article" date="2013" name="Genome Announc.">
        <title>Draft Genome Sequence for Caulobacter sp. Strain OR37, a Bacterium Tolerant to Heavy Metals.</title>
        <authorList>
            <person name="Utturkar S.M."/>
            <person name="Bollmann A."/>
            <person name="Brzoska R.M."/>
            <person name="Klingeman D.M."/>
            <person name="Epstein S.E."/>
            <person name="Palumbo A.V."/>
            <person name="Brown S.D."/>
        </authorList>
    </citation>
    <scope>NUCLEOTIDE SEQUENCE [LARGE SCALE GENOMIC DNA]</scope>
    <source>
        <strain evidence="1 2">OR37</strain>
    </source>
</reference>
<evidence type="ECO:0000313" key="2">
    <source>
        <dbReference type="Proteomes" id="UP000013063"/>
    </source>
</evidence>
<dbReference type="EMBL" id="APMP01000015">
    <property type="protein sequence ID" value="ENZ81598.1"/>
    <property type="molecule type" value="Genomic_DNA"/>
</dbReference>
<proteinExistence type="predicted"/>
<dbReference type="eggNOG" id="ENOG50325N3">
    <property type="taxonomic scope" value="Bacteria"/>
</dbReference>
<accession>R0E7X6</accession>
<dbReference type="STRING" id="1292034.OR37_02536"/>
<keyword evidence="2" id="KW-1185">Reference proteome</keyword>
<protein>
    <submittedName>
        <fullName evidence="1">Uncharacterized protein</fullName>
    </submittedName>
</protein>
<comment type="caution">
    <text evidence="1">The sequence shown here is derived from an EMBL/GenBank/DDBJ whole genome shotgun (WGS) entry which is preliminary data.</text>
</comment>
<evidence type="ECO:0000313" key="1">
    <source>
        <dbReference type="EMBL" id="ENZ81598.1"/>
    </source>
</evidence>
<name>R0E7X6_CAUVI</name>
<dbReference type="Proteomes" id="UP000013063">
    <property type="component" value="Unassembled WGS sequence"/>
</dbReference>
<dbReference type="OrthoDB" id="9134688at2"/>
<sequence length="318" mass="34580">MMFKKLFGEPAKVAPEVDDDLKFVTKRSARVHSRDLYGQFAKSPNGRFVLVWSDADPDAHRSGPREDGPGRYVLLDGGQVIAEGRLERPHDGRVANTGVFVLNDWMFGQGLLCGRVCAFAADGRALVAHTVEANLYNNGLSPDGAYAVAQTANAPNADGNQLFVFDLAAGALITRFSPEIGWADTYKFDAKTRTLRLRQRDGGEFAFGFDGTFIDREAWIEHGLAAGKPMVLETLLREAGGKVDAALARRWKDGLARAMANPDLHPAYKARLLRYGAEGYEADGDIAAALTAYEAAVAADPKLGVKRKIAQLRQQLDA</sequence>
<dbReference type="PATRIC" id="fig|1292034.3.peg.2520"/>
<dbReference type="AlphaFoldDB" id="R0E7X6"/>
<dbReference type="SUPFAM" id="SSF63829">
    <property type="entry name" value="Calcium-dependent phosphotriesterase"/>
    <property type="match status" value="1"/>
</dbReference>
<organism evidence="1 2">
    <name type="scientific">Caulobacter vibrioides OR37</name>
    <dbReference type="NCBI Taxonomy" id="1292034"/>
    <lineage>
        <taxon>Bacteria</taxon>
        <taxon>Pseudomonadati</taxon>
        <taxon>Pseudomonadota</taxon>
        <taxon>Alphaproteobacteria</taxon>
        <taxon>Caulobacterales</taxon>
        <taxon>Caulobacteraceae</taxon>
        <taxon>Caulobacter</taxon>
    </lineage>
</organism>